<feature type="signal peptide" evidence="1">
    <location>
        <begin position="1"/>
        <end position="19"/>
    </location>
</feature>
<protein>
    <submittedName>
        <fullName evidence="2">Uncharacterized protein</fullName>
    </submittedName>
</protein>
<reference evidence="2 3" key="1">
    <citation type="journal article" date="2018" name="Front. Plant Sci.">
        <title>Red Clover (Trifolium pratense) and Zigzag Clover (T. medium) - A Picture of Genomic Similarities and Differences.</title>
        <authorList>
            <person name="Dluhosova J."/>
            <person name="Istvanek J."/>
            <person name="Nedelnik J."/>
            <person name="Repkova J."/>
        </authorList>
    </citation>
    <scope>NUCLEOTIDE SEQUENCE [LARGE SCALE GENOMIC DNA]</scope>
    <source>
        <strain evidence="3">cv. 10/8</strain>
        <tissue evidence="2">Leaf</tissue>
    </source>
</reference>
<feature type="non-terminal residue" evidence="2">
    <location>
        <position position="1"/>
    </location>
</feature>
<dbReference type="EMBL" id="LXQA010447305">
    <property type="protein sequence ID" value="MCI52444.1"/>
    <property type="molecule type" value="Genomic_DNA"/>
</dbReference>
<keyword evidence="3" id="KW-1185">Reference proteome</keyword>
<evidence type="ECO:0000313" key="2">
    <source>
        <dbReference type="EMBL" id="MCI52444.1"/>
    </source>
</evidence>
<comment type="caution">
    <text evidence="2">The sequence shown here is derived from an EMBL/GenBank/DDBJ whole genome shotgun (WGS) entry which is preliminary data.</text>
</comment>
<keyword evidence="1" id="KW-0732">Signal</keyword>
<accession>A0A392SW34</accession>
<dbReference type="Proteomes" id="UP000265520">
    <property type="component" value="Unassembled WGS sequence"/>
</dbReference>
<feature type="chain" id="PRO_5017364442" evidence="1">
    <location>
        <begin position="20"/>
        <end position="54"/>
    </location>
</feature>
<dbReference type="AlphaFoldDB" id="A0A392SW34"/>
<organism evidence="2 3">
    <name type="scientific">Trifolium medium</name>
    <dbReference type="NCBI Taxonomy" id="97028"/>
    <lineage>
        <taxon>Eukaryota</taxon>
        <taxon>Viridiplantae</taxon>
        <taxon>Streptophyta</taxon>
        <taxon>Embryophyta</taxon>
        <taxon>Tracheophyta</taxon>
        <taxon>Spermatophyta</taxon>
        <taxon>Magnoliopsida</taxon>
        <taxon>eudicotyledons</taxon>
        <taxon>Gunneridae</taxon>
        <taxon>Pentapetalae</taxon>
        <taxon>rosids</taxon>
        <taxon>fabids</taxon>
        <taxon>Fabales</taxon>
        <taxon>Fabaceae</taxon>
        <taxon>Papilionoideae</taxon>
        <taxon>50 kb inversion clade</taxon>
        <taxon>NPAAA clade</taxon>
        <taxon>Hologalegina</taxon>
        <taxon>IRL clade</taxon>
        <taxon>Trifolieae</taxon>
        <taxon>Trifolium</taxon>
    </lineage>
</organism>
<sequence length="54" mass="5745">VLILAQRAVLFWFSSGSCAACRGALRCVQSCSVRAGGFLVPARRAGWCSATRRA</sequence>
<evidence type="ECO:0000256" key="1">
    <source>
        <dbReference type="SAM" id="SignalP"/>
    </source>
</evidence>
<evidence type="ECO:0000313" key="3">
    <source>
        <dbReference type="Proteomes" id="UP000265520"/>
    </source>
</evidence>
<name>A0A392SW34_9FABA</name>
<proteinExistence type="predicted"/>